<dbReference type="Gene3D" id="3.30.70.100">
    <property type="match status" value="1"/>
</dbReference>
<evidence type="ECO:0000313" key="3">
    <source>
        <dbReference type="Proteomes" id="UP000664800"/>
    </source>
</evidence>
<dbReference type="Proteomes" id="UP000664800">
    <property type="component" value="Unassembled WGS sequence"/>
</dbReference>
<organism evidence="2 3">
    <name type="scientific">Thiomonas arsenitoxydans (strain DSM 22701 / CIP 110005 / 3As)</name>
    <dbReference type="NCBI Taxonomy" id="426114"/>
    <lineage>
        <taxon>Bacteria</taxon>
        <taxon>Pseudomonadati</taxon>
        <taxon>Pseudomonadota</taxon>
        <taxon>Betaproteobacteria</taxon>
        <taxon>Burkholderiales</taxon>
        <taxon>Thiomonas</taxon>
    </lineage>
</organism>
<gene>
    <name evidence="2" type="ORF">J0I24_09030</name>
</gene>
<dbReference type="PROSITE" id="PS51725">
    <property type="entry name" value="ABM"/>
    <property type="match status" value="1"/>
</dbReference>
<dbReference type="RefSeq" id="WP_276707422.1">
    <property type="nucleotide sequence ID" value="NZ_DAIPFP010000003.1"/>
</dbReference>
<dbReference type="EMBL" id="JAFKMR010000017">
    <property type="protein sequence ID" value="MBN8744438.1"/>
    <property type="molecule type" value="Genomic_DNA"/>
</dbReference>
<protein>
    <submittedName>
        <fullName evidence="2">Antibiotic biosynthesis monooxygenase</fullName>
    </submittedName>
</protein>
<evidence type="ECO:0000259" key="1">
    <source>
        <dbReference type="PROSITE" id="PS51725"/>
    </source>
</evidence>
<evidence type="ECO:0000313" key="2">
    <source>
        <dbReference type="EMBL" id="MBN8744438.1"/>
    </source>
</evidence>
<keyword evidence="2" id="KW-0503">Monooxygenase</keyword>
<keyword evidence="2" id="KW-0560">Oxidoreductase</keyword>
<proteinExistence type="predicted"/>
<name>A0A8I1MVT3_THIA3</name>
<dbReference type="GO" id="GO:0004497">
    <property type="term" value="F:monooxygenase activity"/>
    <property type="evidence" value="ECO:0007669"/>
    <property type="project" value="UniProtKB-KW"/>
</dbReference>
<dbReference type="SUPFAM" id="SSF54909">
    <property type="entry name" value="Dimeric alpha+beta barrel"/>
    <property type="match status" value="1"/>
</dbReference>
<dbReference type="Pfam" id="PF03992">
    <property type="entry name" value="ABM"/>
    <property type="match status" value="1"/>
</dbReference>
<dbReference type="InterPro" id="IPR007138">
    <property type="entry name" value="ABM_dom"/>
</dbReference>
<sequence>MIHELADIQIRPGSQAEFEAAIVHGVNTVIAHAKGFEGYEIRKGIETPERYLLMIRWATLEDHTVGFRQSEAFSQWRAIVGPYFAQPPVVEHFTTLPEAQKH</sequence>
<dbReference type="InterPro" id="IPR011008">
    <property type="entry name" value="Dimeric_a/b-barrel"/>
</dbReference>
<dbReference type="AlphaFoldDB" id="A0A8I1MVT3"/>
<feature type="domain" description="ABM" evidence="1">
    <location>
        <begin position="2"/>
        <end position="93"/>
    </location>
</feature>
<accession>A0A8I1MVT3</accession>
<reference evidence="2" key="1">
    <citation type="submission" date="2021-02" db="EMBL/GenBank/DDBJ databases">
        <title>Thiocyanate and organic carbon inputs drive convergent selection for specific autotrophic Afipia and Thiobacillus strains within complex microbiomes.</title>
        <authorList>
            <person name="Huddy R.J."/>
            <person name="Sachdeva R."/>
            <person name="Kadzinga F."/>
            <person name="Kantor R.S."/>
            <person name="Harrison S.T.L."/>
            <person name="Banfield J.F."/>
        </authorList>
    </citation>
    <scope>NUCLEOTIDE SEQUENCE</scope>
    <source>
        <strain evidence="2">SCN18_13_7_16_R3_B_64_19</strain>
    </source>
</reference>
<comment type="caution">
    <text evidence="2">The sequence shown here is derived from an EMBL/GenBank/DDBJ whole genome shotgun (WGS) entry which is preliminary data.</text>
</comment>